<dbReference type="SUPFAM" id="SSF52540">
    <property type="entry name" value="P-loop containing nucleoside triphosphate hydrolases"/>
    <property type="match status" value="1"/>
</dbReference>
<dbReference type="Pfam" id="PF13173">
    <property type="entry name" value="AAA_14"/>
    <property type="match status" value="1"/>
</dbReference>
<proteinExistence type="predicted"/>
<organism evidence="3 4">
    <name type="scientific">Bifidobacterium panos</name>
    <dbReference type="NCBI Taxonomy" id="2675321"/>
    <lineage>
        <taxon>Bacteria</taxon>
        <taxon>Bacillati</taxon>
        <taxon>Actinomycetota</taxon>
        <taxon>Actinomycetes</taxon>
        <taxon>Bifidobacteriales</taxon>
        <taxon>Bifidobacteriaceae</taxon>
        <taxon>Bifidobacterium</taxon>
    </lineage>
</organism>
<dbReference type="Pfam" id="PF13635">
    <property type="entry name" value="DUF4143"/>
    <property type="match status" value="1"/>
</dbReference>
<gene>
    <name evidence="3" type="ORF">G1C94_0656</name>
</gene>
<dbReference type="EMBL" id="JAAIIJ010000012">
    <property type="protein sequence ID" value="NMN02034.1"/>
    <property type="molecule type" value="Genomic_DNA"/>
</dbReference>
<evidence type="ECO:0000313" key="3">
    <source>
        <dbReference type="EMBL" id="NMN02034.1"/>
    </source>
</evidence>
<dbReference type="InterPro" id="IPR027417">
    <property type="entry name" value="P-loop_NTPase"/>
</dbReference>
<dbReference type="InterPro" id="IPR041682">
    <property type="entry name" value="AAA_14"/>
</dbReference>
<accession>A0ABX1SXN7</accession>
<sequence length="418" mass="48368">MEIKRDRYLNTLISKEHNGFIKVITGMRRCGKSYLLFNLFKEHLLAKGVAEDHIIEIAFDAFENKQFRDPNVLFPHLKAQLKDDGMNYVLLDEIQLLGEFEDVLNSLIRMKNVDVYVTGSNARFLSKDVITEFRGRGDEVRMYPLSFAEFMSVYPGTKQDGWNEYMLYGGLPPVLSFTTPEQKIAFLKSLFEETYISDIVGRHNIRNKAELEDLLNILSSAIGSLTNPEKLSATFKTVKKKKISNTTIKRYIDYLCDSFLIDSAIRYDVKGKKYIDTPVKYYFTDMGLRNARLNFRQLEETHSMENLIFNELKIRGFNVDVGIVTKCETNENGSNTRKQLEIDFVCNKGSKRYYIQSAYAIPDQAKMKQEQRPLMLTGDFFKRMIITKDTPAPYYNESGVLIMSVYDFLLGENSLEEN</sequence>
<protein>
    <submittedName>
        <fullName evidence="3">ATPase AAA</fullName>
    </submittedName>
</protein>
<feature type="domain" description="AAA" evidence="1">
    <location>
        <begin position="21"/>
        <end position="151"/>
    </location>
</feature>
<dbReference type="PANTHER" id="PTHR33295">
    <property type="entry name" value="ATPASE"/>
    <property type="match status" value="1"/>
</dbReference>
<feature type="domain" description="DUF4143" evidence="2">
    <location>
        <begin position="197"/>
        <end position="356"/>
    </location>
</feature>
<evidence type="ECO:0000313" key="4">
    <source>
        <dbReference type="Proteomes" id="UP000553756"/>
    </source>
</evidence>
<name>A0ABX1SXN7_9BIFI</name>
<reference evidence="3 4" key="1">
    <citation type="submission" date="2020-02" db="EMBL/GenBank/DDBJ databases">
        <title>Characterization of phylogenetic diversity of novel bifidobacterial species isolated in Czech ZOOs.</title>
        <authorList>
            <person name="Lugli G.A."/>
            <person name="Vera N.B."/>
            <person name="Ventura M."/>
        </authorList>
    </citation>
    <scope>NUCLEOTIDE SEQUENCE [LARGE SCALE GENOMIC DNA]</scope>
    <source>
        <strain evidence="3 4">DSM 109963</strain>
    </source>
</reference>
<comment type="caution">
    <text evidence="3">The sequence shown here is derived from an EMBL/GenBank/DDBJ whole genome shotgun (WGS) entry which is preliminary data.</text>
</comment>
<evidence type="ECO:0000259" key="1">
    <source>
        <dbReference type="Pfam" id="PF13173"/>
    </source>
</evidence>
<dbReference type="Proteomes" id="UP000553756">
    <property type="component" value="Unassembled WGS sequence"/>
</dbReference>
<dbReference type="RefSeq" id="WP_172144702.1">
    <property type="nucleotide sequence ID" value="NZ_JAAIIJ010000012.1"/>
</dbReference>
<evidence type="ECO:0000259" key="2">
    <source>
        <dbReference type="Pfam" id="PF13635"/>
    </source>
</evidence>
<dbReference type="PANTHER" id="PTHR33295:SF18">
    <property type="entry name" value="AAA+ ATPASE DOMAIN-CONTAINING PROTEIN"/>
    <property type="match status" value="1"/>
</dbReference>
<dbReference type="InterPro" id="IPR025420">
    <property type="entry name" value="DUF4143"/>
</dbReference>
<keyword evidence="4" id="KW-1185">Reference proteome</keyword>